<comment type="caution">
    <text evidence="2">The sequence shown here is derived from an EMBL/GenBank/DDBJ whole genome shotgun (WGS) entry which is preliminary data.</text>
</comment>
<keyword evidence="1" id="KW-0812">Transmembrane</keyword>
<name>A0ABT9CKZ0_9PSED</name>
<dbReference type="EMBL" id="JAUQOO010000003">
    <property type="protein sequence ID" value="MDO7926144.1"/>
    <property type="molecule type" value="Genomic_DNA"/>
</dbReference>
<evidence type="ECO:0000313" key="3">
    <source>
        <dbReference type="Proteomes" id="UP001223016"/>
    </source>
</evidence>
<sequence>MIQSIIGATEKQRDSAGADCPEFTGGSVFSTVIFAGFIYRFFTRFGLFFESAWYDVASQNVYDHSTQAQ</sequence>
<reference evidence="2 3" key="1">
    <citation type="submission" date="2023-07" db="EMBL/GenBank/DDBJ databases">
        <title>Identification of four novel Pseudomonas species associated with bacterial leaf spot of cucurbits.</title>
        <authorList>
            <person name="Fullem K.R."/>
        </authorList>
    </citation>
    <scope>NUCLEOTIDE SEQUENCE [LARGE SCALE GENOMIC DNA]</scope>
    <source>
        <strain evidence="2 3">KFB 138</strain>
    </source>
</reference>
<gene>
    <name evidence="2" type="ORF">Q6A51_05095</name>
</gene>
<evidence type="ECO:0000313" key="2">
    <source>
        <dbReference type="EMBL" id="MDO7926144.1"/>
    </source>
</evidence>
<organism evidence="2 3">
    <name type="scientific">Pseudomonas serbiensis</name>
    <dbReference type="NCBI Taxonomy" id="3064350"/>
    <lineage>
        <taxon>Bacteria</taxon>
        <taxon>Pseudomonadati</taxon>
        <taxon>Pseudomonadota</taxon>
        <taxon>Gammaproteobacteria</taxon>
        <taxon>Pseudomonadales</taxon>
        <taxon>Pseudomonadaceae</taxon>
        <taxon>Pseudomonas</taxon>
    </lineage>
</organism>
<keyword evidence="3" id="KW-1185">Reference proteome</keyword>
<dbReference type="RefSeq" id="WP_304574254.1">
    <property type="nucleotide sequence ID" value="NZ_JAUQOO010000003.1"/>
</dbReference>
<keyword evidence="1" id="KW-0472">Membrane</keyword>
<accession>A0ABT9CKZ0</accession>
<keyword evidence="1" id="KW-1133">Transmembrane helix</keyword>
<evidence type="ECO:0000256" key="1">
    <source>
        <dbReference type="SAM" id="Phobius"/>
    </source>
</evidence>
<dbReference type="Proteomes" id="UP001223016">
    <property type="component" value="Unassembled WGS sequence"/>
</dbReference>
<feature type="transmembrane region" description="Helical" evidence="1">
    <location>
        <begin position="23"/>
        <end position="42"/>
    </location>
</feature>
<proteinExistence type="predicted"/>
<protein>
    <submittedName>
        <fullName evidence="2">Uncharacterized protein</fullName>
    </submittedName>
</protein>